<evidence type="ECO:0000313" key="3">
    <source>
        <dbReference type="Proteomes" id="UP000041356"/>
    </source>
</evidence>
<dbReference type="AlphaFoldDB" id="A0A9P1PZ66"/>
<gene>
    <name evidence="2" type="ORF">ERS137939_04003</name>
</gene>
<dbReference type="InterPro" id="IPR028908">
    <property type="entry name" value="Tox-PL_dom"/>
</dbReference>
<reference evidence="2 3" key="1">
    <citation type="submission" date="2015-03" db="EMBL/GenBank/DDBJ databases">
        <authorList>
            <consortium name="Pathogen Informatics"/>
            <person name="Murphy D."/>
        </authorList>
    </citation>
    <scope>NUCLEOTIDE SEQUENCE [LARGE SCALE GENOMIC DNA]</scope>
    <source>
        <strain evidence="2 3">IP27818</strain>
    </source>
</reference>
<name>A0A9P1PZ66_YEREN</name>
<evidence type="ECO:0000259" key="1">
    <source>
        <dbReference type="Pfam" id="PF15644"/>
    </source>
</evidence>
<organism evidence="2 3">
    <name type="scientific">Yersinia enterocolitica</name>
    <dbReference type="NCBI Taxonomy" id="630"/>
    <lineage>
        <taxon>Bacteria</taxon>
        <taxon>Pseudomonadati</taxon>
        <taxon>Pseudomonadota</taxon>
        <taxon>Gammaproteobacteria</taxon>
        <taxon>Enterobacterales</taxon>
        <taxon>Yersiniaceae</taxon>
        <taxon>Yersinia</taxon>
    </lineage>
</organism>
<dbReference type="Pfam" id="PF15644">
    <property type="entry name" value="Gln_amidase"/>
    <property type="match status" value="1"/>
</dbReference>
<comment type="caution">
    <text evidence="2">The sequence shown here is derived from an EMBL/GenBank/DDBJ whole genome shotgun (WGS) entry which is preliminary data.</text>
</comment>
<sequence length="321" mass="35840">MKLDNTISTISPIYTQQNENPSLMKNRDSFASQYSVDAEYNYVDSGTHNLGKLATYTPPKTIENKKDPVGIKPGNYSCFATKENYLANYLLDRVNREGKPPLLLRPLAALLALFGIHGFGQTNCASCATAVAETLENNDVYLAMPKLRGADVKGIMGLPMNSGVSVNEPLTKQQPLKAEDKLLTKLQQLKSTDDPLTILQQLKREDELNGVIVIHRPARWQWLPGATQGHACNLIKFKDNNLIHFFDAQKKTHLSFDLSISQQEKPLNSTDQKKLSNQEAQISKFLGPIGAGGIDLYMKEMHENINRRPEHQPQPNGELKT</sequence>
<protein>
    <recommendedName>
        <fullName evidence="1">Tox-PL domain-containing protein</fullName>
    </recommendedName>
</protein>
<dbReference type="RefSeq" id="WP_050132145.1">
    <property type="nucleotide sequence ID" value="NZ_CP124242.1"/>
</dbReference>
<proteinExistence type="predicted"/>
<dbReference type="EMBL" id="CPZF01000013">
    <property type="protein sequence ID" value="CNG42164.1"/>
    <property type="molecule type" value="Genomic_DNA"/>
</dbReference>
<dbReference type="Proteomes" id="UP000041356">
    <property type="component" value="Unassembled WGS sequence"/>
</dbReference>
<accession>A0A9P1PZ66</accession>
<evidence type="ECO:0000313" key="2">
    <source>
        <dbReference type="EMBL" id="CNG42164.1"/>
    </source>
</evidence>
<feature type="domain" description="Tox-PL" evidence="1">
    <location>
        <begin position="122"/>
        <end position="250"/>
    </location>
</feature>